<gene>
    <name evidence="12" type="ORF">SAMN04488524_0759</name>
</gene>
<keyword evidence="6" id="KW-0663">Pyridoxal phosphate</keyword>
<evidence type="ECO:0000256" key="5">
    <source>
        <dbReference type="ARBA" id="ARBA00022723"/>
    </source>
</evidence>
<proteinExistence type="inferred from homology"/>
<evidence type="ECO:0000256" key="4">
    <source>
        <dbReference type="ARBA" id="ARBA00022679"/>
    </source>
</evidence>
<keyword evidence="8" id="KW-0411">Iron-sulfur</keyword>
<dbReference type="SUPFAM" id="SSF53383">
    <property type="entry name" value="PLP-dependent transferases"/>
    <property type="match status" value="1"/>
</dbReference>
<keyword evidence="7" id="KW-0408">Iron</keyword>
<dbReference type="GO" id="GO:0046872">
    <property type="term" value="F:metal ion binding"/>
    <property type="evidence" value="ECO:0007669"/>
    <property type="project" value="UniProtKB-KW"/>
</dbReference>
<dbReference type="PROSITE" id="PS00595">
    <property type="entry name" value="AA_TRANSFER_CLASS_5"/>
    <property type="match status" value="1"/>
</dbReference>
<dbReference type="InterPro" id="IPR000192">
    <property type="entry name" value="Aminotrans_V_dom"/>
</dbReference>
<dbReference type="STRING" id="151894.SAMN04488524_0759"/>
<dbReference type="OrthoDB" id="9804366at2"/>
<dbReference type="PIRSF" id="PIRSF005572">
    <property type="entry name" value="NifS"/>
    <property type="match status" value="1"/>
</dbReference>
<dbReference type="InterPro" id="IPR015421">
    <property type="entry name" value="PyrdxlP-dep_Trfase_major"/>
</dbReference>
<comment type="similarity">
    <text evidence="2">Belongs to the class-V pyridoxal-phosphate-dependent aminotransferase family. NifS/IscS subfamily.</text>
</comment>
<dbReference type="Pfam" id="PF00266">
    <property type="entry name" value="Aminotran_5"/>
    <property type="match status" value="1"/>
</dbReference>
<dbReference type="Gene3D" id="1.10.260.50">
    <property type="match status" value="1"/>
</dbReference>
<dbReference type="Gene3D" id="3.40.640.10">
    <property type="entry name" value="Type I PLP-dependent aspartate aminotransferase-like (Major domain)"/>
    <property type="match status" value="1"/>
</dbReference>
<comment type="cofactor">
    <cofactor evidence="1 10">
        <name>pyridoxal 5'-phosphate</name>
        <dbReference type="ChEBI" id="CHEBI:597326"/>
    </cofactor>
</comment>
<dbReference type="InterPro" id="IPR015424">
    <property type="entry name" value="PyrdxlP-dep_Trfase"/>
</dbReference>
<dbReference type="InterPro" id="IPR020578">
    <property type="entry name" value="Aminotrans_V_PyrdxlP_BS"/>
</dbReference>
<dbReference type="EC" id="2.8.1.7" evidence="3"/>
<dbReference type="PANTHER" id="PTHR11601:SF34">
    <property type="entry name" value="CYSTEINE DESULFURASE"/>
    <property type="match status" value="1"/>
</dbReference>
<keyword evidence="13" id="KW-1185">Reference proteome</keyword>
<evidence type="ECO:0000256" key="1">
    <source>
        <dbReference type="ARBA" id="ARBA00001933"/>
    </source>
</evidence>
<dbReference type="RefSeq" id="WP_084237066.1">
    <property type="nucleotide sequence ID" value="NZ_FWXT01000001.1"/>
</dbReference>
<evidence type="ECO:0000256" key="3">
    <source>
        <dbReference type="ARBA" id="ARBA00012239"/>
    </source>
</evidence>
<dbReference type="EMBL" id="FWXT01000001">
    <property type="protein sequence ID" value="SMC48364.1"/>
    <property type="molecule type" value="Genomic_DNA"/>
</dbReference>
<evidence type="ECO:0000259" key="11">
    <source>
        <dbReference type="Pfam" id="PF00266"/>
    </source>
</evidence>
<accession>A0A1W1ZIZ7</accession>
<evidence type="ECO:0000313" key="12">
    <source>
        <dbReference type="EMBL" id="SMC48364.1"/>
    </source>
</evidence>
<keyword evidence="4" id="KW-0808">Transferase</keyword>
<sequence length="385" mass="41792">MRIYLDNAATTPLSKAVFRAMEPYLFENFGNPSSAHHFGREARAAICQSRGIVADVLNTSSDHIIFTSGGTEADNTAIVSAICGNNIKLAITTALEHHAVLNTLKALEQRGEIRLVYLNHDAKGVPSLSHLDQLLAANESAFVSVMHGNNEIGNLNDIDQIAKICSHYGAIFHSDTVQTMGQYKYDTQKLGIDFLVGSAHKFHGPKGIGFLYKKSTERLNPFINGGAQEGGQRSGTENVAGIVGLARALELAYSNRESNHAHISGLKERMIYKLTNKIPGISFNGNSSSKELSLSTVLSVALPDTWGSPLTYLDQHRICASGGSACNSNSGKTSHVLNALHINSDSNTIRFSFSRYNTAEEIDYAVEQLACLFIKEIVHEVEVVD</sequence>
<comment type="catalytic activity">
    <reaction evidence="9">
        <text>(sulfur carrier)-H + L-cysteine = (sulfur carrier)-SH + L-alanine</text>
        <dbReference type="Rhea" id="RHEA:43892"/>
        <dbReference type="Rhea" id="RHEA-COMP:14737"/>
        <dbReference type="Rhea" id="RHEA-COMP:14739"/>
        <dbReference type="ChEBI" id="CHEBI:29917"/>
        <dbReference type="ChEBI" id="CHEBI:35235"/>
        <dbReference type="ChEBI" id="CHEBI:57972"/>
        <dbReference type="ChEBI" id="CHEBI:64428"/>
        <dbReference type="EC" id="2.8.1.7"/>
    </reaction>
</comment>
<evidence type="ECO:0000256" key="9">
    <source>
        <dbReference type="ARBA" id="ARBA00050776"/>
    </source>
</evidence>
<name>A0A1W1ZIZ7_9SPHI</name>
<dbReference type="InterPro" id="IPR015422">
    <property type="entry name" value="PyrdxlP-dep_Trfase_small"/>
</dbReference>
<dbReference type="AlphaFoldDB" id="A0A1W1ZIZ7"/>
<dbReference type="Gene3D" id="3.90.1150.10">
    <property type="entry name" value="Aspartate Aminotransferase, domain 1"/>
    <property type="match status" value="1"/>
</dbReference>
<dbReference type="GO" id="GO:0051536">
    <property type="term" value="F:iron-sulfur cluster binding"/>
    <property type="evidence" value="ECO:0007669"/>
    <property type="project" value="UniProtKB-KW"/>
</dbReference>
<dbReference type="InterPro" id="IPR016454">
    <property type="entry name" value="Cysteine_dSase"/>
</dbReference>
<keyword evidence="5" id="KW-0479">Metal-binding</keyword>
<dbReference type="GO" id="GO:0031071">
    <property type="term" value="F:cysteine desulfurase activity"/>
    <property type="evidence" value="ECO:0007669"/>
    <property type="project" value="UniProtKB-EC"/>
</dbReference>
<evidence type="ECO:0000256" key="6">
    <source>
        <dbReference type="ARBA" id="ARBA00022898"/>
    </source>
</evidence>
<reference evidence="13" key="1">
    <citation type="submission" date="2017-04" db="EMBL/GenBank/DDBJ databases">
        <authorList>
            <person name="Varghese N."/>
            <person name="Submissions S."/>
        </authorList>
    </citation>
    <scope>NUCLEOTIDE SEQUENCE [LARGE SCALE GENOMIC DNA]</scope>
    <source>
        <strain evidence="13">DSM 12126</strain>
    </source>
</reference>
<organism evidence="12 13">
    <name type="scientific">Pedobacter africanus</name>
    <dbReference type="NCBI Taxonomy" id="151894"/>
    <lineage>
        <taxon>Bacteria</taxon>
        <taxon>Pseudomonadati</taxon>
        <taxon>Bacteroidota</taxon>
        <taxon>Sphingobacteriia</taxon>
        <taxon>Sphingobacteriales</taxon>
        <taxon>Sphingobacteriaceae</taxon>
        <taxon>Pedobacter</taxon>
    </lineage>
</organism>
<evidence type="ECO:0000256" key="7">
    <source>
        <dbReference type="ARBA" id="ARBA00023004"/>
    </source>
</evidence>
<dbReference type="Proteomes" id="UP000192756">
    <property type="component" value="Unassembled WGS sequence"/>
</dbReference>
<evidence type="ECO:0000256" key="2">
    <source>
        <dbReference type="ARBA" id="ARBA00006490"/>
    </source>
</evidence>
<feature type="domain" description="Aminotransferase class V" evidence="11">
    <location>
        <begin position="3"/>
        <end position="364"/>
    </location>
</feature>
<evidence type="ECO:0000256" key="10">
    <source>
        <dbReference type="RuleBase" id="RU004504"/>
    </source>
</evidence>
<evidence type="ECO:0000313" key="13">
    <source>
        <dbReference type="Proteomes" id="UP000192756"/>
    </source>
</evidence>
<protein>
    <recommendedName>
        <fullName evidence="3">cysteine desulfurase</fullName>
        <ecNumber evidence="3">2.8.1.7</ecNumber>
    </recommendedName>
</protein>
<dbReference type="PANTHER" id="PTHR11601">
    <property type="entry name" value="CYSTEINE DESULFURYLASE FAMILY MEMBER"/>
    <property type="match status" value="1"/>
</dbReference>
<evidence type="ECO:0000256" key="8">
    <source>
        <dbReference type="ARBA" id="ARBA00023014"/>
    </source>
</evidence>